<dbReference type="PANTHER" id="PTHR10492:SF57">
    <property type="entry name" value="ATP-DEPENDENT DNA HELICASE"/>
    <property type="match status" value="1"/>
</dbReference>
<sequence length="276" mass="31154">MLTSFFSICQTDDFARTLLYADMPLHPNNDECYYLRLLFVNVRGPTSFQLLRTIDGHLLCQLLQLLEEDSHWDNTLKDSIISSSPHQIRTLFAIIISTCLPSNSEDLWMKYRDDMSEDVLHRMQDMGLLMADKVVFGPTSVHRSMQDAFNHELQREQQYDTEALTETVRTTVPQLNERQRITTYDSLIQAVKSGGIYFLDAPGGTGKTFLISLLSAKIRSQNEVALALASSGIAATLLESRRTAHSPLKLPLNMQINETPVCNIAKNSAMAKILQI</sequence>
<evidence type="ECO:0000259" key="2">
    <source>
        <dbReference type="Pfam" id="PF05970"/>
    </source>
</evidence>
<keyword evidence="1" id="KW-0067">ATP-binding</keyword>
<proteinExistence type="inferred from homology"/>
<evidence type="ECO:0000313" key="3">
    <source>
        <dbReference type="EMBL" id="KAL0902481.1"/>
    </source>
</evidence>
<evidence type="ECO:0000313" key="4">
    <source>
        <dbReference type="Proteomes" id="UP001549920"/>
    </source>
</evidence>
<dbReference type="SUPFAM" id="SSF52540">
    <property type="entry name" value="P-loop containing nucleoside triphosphate hydrolases"/>
    <property type="match status" value="1"/>
</dbReference>
<dbReference type="Pfam" id="PF05970">
    <property type="entry name" value="PIF1"/>
    <property type="match status" value="1"/>
</dbReference>
<reference evidence="3 4" key="1">
    <citation type="submission" date="2024-06" db="EMBL/GenBank/DDBJ databases">
        <title>A chromosome-level genome assembly of beet webworm, Loxostege sticticalis.</title>
        <authorList>
            <person name="Zhang Y."/>
        </authorList>
    </citation>
    <scope>NUCLEOTIDE SEQUENCE [LARGE SCALE GENOMIC DNA]</scope>
    <source>
        <strain evidence="3">AQ026</strain>
        <tissue evidence="3">Whole body</tissue>
    </source>
</reference>
<organism evidence="3 4">
    <name type="scientific">Loxostege sticticalis</name>
    <name type="common">Beet webworm moth</name>
    <dbReference type="NCBI Taxonomy" id="481309"/>
    <lineage>
        <taxon>Eukaryota</taxon>
        <taxon>Metazoa</taxon>
        <taxon>Ecdysozoa</taxon>
        <taxon>Arthropoda</taxon>
        <taxon>Hexapoda</taxon>
        <taxon>Insecta</taxon>
        <taxon>Pterygota</taxon>
        <taxon>Neoptera</taxon>
        <taxon>Endopterygota</taxon>
        <taxon>Lepidoptera</taxon>
        <taxon>Glossata</taxon>
        <taxon>Ditrysia</taxon>
        <taxon>Pyraloidea</taxon>
        <taxon>Crambidae</taxon>
        <taxon>Pyraustinae</taxon>
        <taxon>Loxostege</taxon>
    </lineage>
</organism>
<comment type="similarity">
    <text evidence="1">Belongs to the helicase family.</text>
</comment>
<comment type="catalytic activity">
    <reaction evidence="1">
        <text>ATP + H2O = ADP + phosphate + H(+)</text>
        <dbReference type="Rhea" id="RHEA:13065"/>
        <dbReference type="ChEBI" id="CHEBI:15377"/>
        <dbReference type="ChEBI" id="CHEBI:15378"/>
        <dbReference type="ChEBI" id="CHEBI:30616"/>
        <dbReference type="ChEBI" id="CHEBI:43474"/>
        <dbReference type="ChEBI" id="CHEBI:456216"/>
        <dbReference type="EC" id="5.6.2.3"/>
    </reaction>
</comment>
<dbReference type="Gene3D" id="3.40.50.300">
    <property type="entry name" value="P-loop containing nucleotide triphosphate hydrolases"/>
    <property type="match status" value="1"/>
</dbReference>
<dbReference type="InterPro" id="IPR010285">
    <property type="entry name" value="DNA_helicase_pif1-like_DEAD"/>
</dbReference>
<gene>
    <name evidence="3" type="ORF">ABMA27_000339</name>
</gene>
<feature type="domain" description="DNA helicase Pif1-like DEAD-box helicase" evidence="2">
    <location>
        <begin position="174"/>
        <end position="274"/>
    </location>
</feature>
<protein>
    <recommendedName>
        <fullName evidence="1">ATP-dependent DNA helicase</fullName>
        <ecNumber evidence="1">5.6.2.3</ecNumber>
    </recommendedName>
</protein>
<dbReference type="InterPro" id="IPR027417">
    <property type="entry name" value="P-loop_NTPase"/>
</dbReference>
<keyword evidence="1" id="KW-0227">DNA damage</keyword>
<keyword evidence="1" id="KW-0378">Hydrolase</keyword>
<accession>A0ABR3IN54</accession>
<keyword evidence="1" id="KW-0547">Nucleotide-binding</keyword>
<dbReference type="PANTHER" id="PTHR10492">
    <property type="match status" value="1"/>
</dbReference>
<keyword evidence="1" id="KW-0347">Helicase</keyword>
<keyword evidence="1" id="KW-0233">DNA recombination</keyword>
<evidence type="ECO:0000256" key="1">
    <source>
        <dbReference type="RuleBase" id="RU363044"/>
    </source>
</evidence>
<comment type="cofactor">
    <cofactor evidence="1">
        <name>Mg(2+)</name>
        <dbReference type="ChEBI" id="CHEBI:18420"/>
    </cofactor>
</comment>
<keyword evidence="1" id="KW-0234">DNA repair</keyword>
<name>A0ABR3IN54_LOXSC</name>
<dbReference type="Proteomes" id="UP001549920">
    <property type="component" value="Unassembled WGS sequence"/>
</dbReference>
<dbReference type="EC" id="5.6.2.3" evidence="1"/>
<keyword evidence="4" id="KW-1185">Reference proteome</keyword>
<dbReference type="EMBL" id="JBEUOH010000001">
    <property type="protein sequence ID" value="KAL0902481.1"/>
    <property type="molecule type" value="Genomic_DNA"/>
</dbReference>
<comment type="caution">
    <text evidence="3">The sequence shown here is derived from an EMBL/GenBank/DDBJ whole genome shotgun (WGS) entry which is preliminary data.</text>
</comment>